<feature type="compositionally biased region" description="Polar residues" evidence="3">
    <location>
        <begin position="591"/>
        <end position="617"/>
    </location>
</feature>
<dbReference type="OrthoDB" id="431169at2759"/>
<evidence type="ECO:0000256" key="2">
    <source>
        <dbReference type="PROSITE-ProRule" id="PRU00176"/>
    </source>
</evidence>
<proteinExistence type="predicted"/>
<feature type="region of interest" description="Disordered" evidence="3">
    <location>
        <begin position="481"/>
        <end position="509"/>
    </location>
</feature>
<dbReference type="InterPro" id="IPR012677">
    <property type="entry name" value="Nucleotide-bd_a/b_plait_sf"/>
</dbReference>
<dbReference type="Proteomes" id="UP000193920">
    <property type="component" value="Unassembled WGS sequence"/>
</dbReference>
<keyword evidence="6" id="KW-1185">Reference proteome</keyword>
<accession>A0A1Y2FAZ1</accession>
<feature type="compositionally biased region" description="Polar residues" evidence="3">
    <location>
        <begin position="657"/>
        <end position="672"/>
    </location>
</feature>
<feature type="region of interest" description="Disordered" evidence="3">
    <location>
        <begin position="650"/>
        <end position="672"/>
    </location>
</feature>
<gene>
    <name evidence="5" type="ORF">LY90DRAFT_697713</name>
</gene>
<dbReference type="Gene3D" id="3.30.70.330">
    <property type="match status" value="1"/>
</dbReference>
<dbReference type="STRING" id="1754190.A0A1Y2FAZ1"/>
<protein>
    <recommendedName>
        <fullName evidence="4">RRM domain-containing protein</fullName>
    </recommendedName>
</protein>
<evidence type="ECO:0000313" key="5">
    <source>
        <dbReference type="EMBL" id="ORY81053.1"/>
    </source>
</evidence>
<organism evidence="5 6">
    <name type="scientific">Neocallimastix californiae</name>
    <dbReference type="NCBI Taxonomy" id="1754190"/>
    <lineage>
        <taxon>Eukaryota</taxon>
        <taxon>Fungi</taxon>
        <taxon>Fungi incertae sedis</taxon>
        <taxon>Chytridiomycota</taxon>
        <taxon>Chytridiomycota incertae sedis</taxon>
        <taxon>Neocallimastigomycetes</taxon>
        <taxon>Neocallimastigales</taxon>
        <taxon>Neocallimastigaceae</taxon>
        <taxon>Neocallimastix</taxon>
    </lineage>
</organism>
<keyword evidence="1 2" id="KW-0694">RNA-binding</keyword>
<evidence type="ECO:0000256" key="1">
    <source>
        <dbReference type="ARBA" id="ARBA00022884"/>
    </source>
</evidence>
<feature type="region of interest" description="Disordered" evidence="3">
    <location>
        <begin position="585"/>
        <end position="617"/>
    </location>
</feature>
<feature type="compositionally biased region" description="Basic and acidic residues" evidence="3">
    <location>
        <begin position="488"/>
        <end position="509"/>
    </location>
</feature>
<reference evidence="5 6" key="1">
    <citation type="submission" date="2016-08" db="EMBL/GenBank/DDBJ databases">
        <title>A Parts List for Fungal Cellulosomes Revealed by Comparative Genomics.</title>
        <authorList>
            <consortium name="DOE Joint Genome Institute"/>
            <person name="Haitjema C.H."/>
            <person name="Gilmore S.P."/>
            <person name="Henske J.K."/>
            <person name="Solomon K.V."/>
            <person name="De Groot R."/>
            <person name="Kuo A."/>
            <person name="Mondo S.J."/>
            <person name="Salamov A.A."/>
            <person name="Labutti K."/>
            <person name="Zhao Z."/>
            <person name="Chiniquy J."/>
            <person name="Barry K."/>
            <person name="Brewer H.M."/>
            <person name="Purvine S.O."/>
            <person name="Wright A.T."/>
            <person name="Boxma B."/>
            <person name="Van Alen T."/>
            <person name="Hackstein J.H."/>
            <person name="Baker S.E."/>
            <person name="Grigoriev I.V."/>
            <person name="O'Malley M.A."/>
        </authorList>
    </citation>
    <scope>NUCLEOTIDE SEQUENCE [LARGE SCALE GENOMIC DNA]</scope>
    <source>
        <strain evidence="5 6">G1</strain>
    </source>
</reference>
<dbReference type="GO" id="GO:0003723">
    <property type="term" value="F:RNA binding"/>
    <property type="evidence" value="ECO:0007669"/>
    <property type="project" value="UniProtKB-UniRule"/>
</dbReference>
<evidence type="ECO:0000256" key="3">
    <source>
        <dbReference type="SAM" id="MobiDB-lite"/>
    </source>
</evidence>
<dbReference type="InterPro" id="IPR035979">
    <property type="entry name" value="RBD_domain_sf"/>
</dbReference>
<evidence type="ECO:0000313" key="6">
    <source>
        <dbReference type="Proteomes" id="UP000193920"/>
    </source>
</evidence>
<comment type="caution">
    <text evidence="5">The sequence shown here is derived from an EMBL/GenBank/DDBJ whole genome shotgun (WGS) entry which is preliminary data.</text>
</comment>
<dbReference type="SUPFAM" id="SSF54928">
    <property type="entry name" value="RNA-binding domain, RBD"/>
    <property type="match status" value="1"/>
</dbReference>
<dbReference type="PANTHER" id="PTHR10501">
    <property type="entry name" value="U1 SMALL NUCLEAR RIBONUCLEOPROTEIN A/U2 SMALL NUCLEAR RIBONUCLEOPROTEIN B"/>
    <property type="match status" value="1"/>
</dbReference>
<name>A0A1Y2FAZ1_9FUNG</name>
<evidence type="ECO:0000259" key="4">
    <source>
        <dbReference type="PROSITE" id="PS50102"/>
    </source>
</evidence>
<dbReference type="EMBL" id="MCOG01000011">
    <property type="protein sequence ID" value="ORY81053.1"/>
    <property type="molecule type" value="Genomic_DNA"/>
</dbReference>
<sequence>MEEITTIFVVGFPDDMNEREFQNMFIFNQGFEAATLKIPAPNKDGRKQIIGFAKFHTKMDALNAMEVLTGRQIDFEKGSVLKAEMAKKNLHTKKIMMNMYYPASSMKNTCMQYYNSMPDNINNCINFNNNMANNPCNPLLNDDNKVYPLNNLNRGISNPAMGPLTNNFMMPGARERNGNMNTVSQPFMDQNLALYNGNRNLYKLPNYQNMDMNHSAIALNNSKPTFDKLYKNGPGNSNSVPNSATTSTNSLYGNSIFNFLSENTGVPKGLKQPTLQNNNLFSFNKPIQKPLQQQNTIVSTSSGFINNVYRQPSSLLDSDFSINNNNNNKSNNNINNNNNNNNNNQFNSTATNNNSVIALPNNLNTKFNKSSVDASFSNDLYTNNFNYPLSYFTESNDMMKNRTSLPTSLLENGSKDTSLEELKKKVVSPLSNSSTTTPLFFSSPINKTPGFMDSTLDISNKFCNLSLNNTMNIDKSVAPISKGNHVNGSKDSEEFDETTKDDNQTTSEKAKTDLDFTNISSMSGSHIFKNNNFTFNLFSGGESSPNILDSLNKNDSVNLISKFSSSSMNLPYKYKKSNFEKLNEKEVEPTLKSSEGSSSTINSDNDVITNGKSNTSLNSASEFTLNEGAADNKTEPESSIFSSLSNLTSEPIIPPQVYSSSVNSKTIANESN</sequence>
<feature type="domain" description="RRM" evidence="4">
    <location>
        <begin position="5"/>
        <end position="88"/>
    </location>
</feature>
<dbReference type="InterPro" id="IPR000504">
    <property type="entry name" value="RRM_dom"/>
</dbReference>
<dbReference type="PROSITE" id="PS50102">
    <property type="entry name" value="RRM"/>
    <property type="match status" value="1"/>
</dbReference>
<feature type="region of interest" description="Disordered" evidence="3">
    <location>
        <begin position="324"/>
        <end position="352"/>
    </location>
</feature>
<dbReference type="AlphaFoldDB" id="A0A1Y2FAZ1"/>